<evidence type="ECO:0000313" key="7">
    <source>
        <dbReference type="EMBL" id="GAA0562326.1"/>
    </source>
</evidence>
<dbReference type="PANTHER" id="PTHR42732">
    <property type="entry name" value="BETA-GALACTOSIDASE"/>
    <property type="match status" value="1"/>
</dbReference>
<gene>
    <name evidence="7" type="ORF">GCM10008942_08450</name>
</gene>
<proteinExistence type="inferred from homology"/>
<sequence length="1033" mass="114365">MMRINRREFVGMAGAAAAVPAEAAPLNLDTIVIPDQGWRLWVDDKAAWRDDAIFLPGEFDLKTLPLNPPTGGWDALAGIAVGLPATVEQHYWGAFGSRPYTEREFTYAATDTEPKNGIYEGVSWWWRDIDIPAAMAGKRLILTVRGARQRAEVYLNRKLVGYSIIDQLPFECDLTDAAAPGGKNTLAIRITNPGGRLDWVDGDTIEWGKVRIQKSHGFGGLDRGLTISVHPMDARIADAWVLNTPKAGTVHAFVTVAGTKNTERQIALRIVDTKTGKKLPAQVIYVGTEGSTFRFELRARKPAIWDLDTPALYRLEVSLKTKQGLSRKDVPFGFRWFTSDGVGSNAMFKLNGRRIKLYSAISWGYWGLNGLWPTPDLAEKEVRAAKALGLNCLAFHRNPGKHDVLDAQDRLGLLRGMEPGGGKFMFGKWPAGTPLDQHSVVMQKPDTEADKFCQRYAIAKMKLMMRTFRSHPSLVHWTLQNENNADFNDPTVLQVMEELRALDESRIILMNDGMSSPEYRAAQAWYEPYNPVLHRSDKEPWGQWWGDHQGAGDQWYDRFYQDPEHFTYRNTLAAGIVQYGEMEGCAVPDNHTMMVAEIIARGGKAYDRKDHEEILAAYQTFLKRWNFTAAFPSAEALFLSIGRKSYVSWQNYMENARIADAVDYAAISGWETTAIDNHSGIVDNFRNFKSDPKLIAGSLKPVRPVAKQRQTVVARGEVAKFDLYLLNDTGKPVTGRLKFTRIEPSGLRVGLVDSPAPAFAPGQMSALVMENYGNAPLDAEGLHRFEFSLTGEPAATQMKEIWVVDTKLPPVSGRILKVGVAGVWPRLREQLAQIPGIAVADYVPGGSFDVVIASGLTDASTPGQKLGGDEGLSLDKTSKTSPVPGTLPAELVAAAKAGLPLLLLPQEDGLADGVARQLAAEGAFTYQGQVGRYRAPWMGNWYFVREHPVYAGMPVGRAMDGFFQARGRLANGLIVDGPDVDVFVGYSRDHDRRIGAGTFTTRLGRGKVLFHRVPDFVAPMQLRFLRNALSWLA</sequence>
<dbReference type="SUPFAM" id="SSF49785">
    <property type="entry name" value="Galactose-binding domain-like"/>
    <property type="match status" value="1"/>
</dbReference>
<dbReference type="Pfam" id="PF02836">
    <property type="entry name" value="Glyco_hydro_2_C"/>
    <property type="match status" value="1"/>
</dbReference>
<evidence type="ECO:0008006" key="9">
    <source>
        <dbReference type="Google" id="ProtNLM"/>
    </source>
</evidence>
<evidence type="ECO:0000256" key="3">
    <source>
        <dbReference type="ARBA" id="ARBA00023295"/>
    </source>
</evidence>
<evidence type="ECO:0000256" key="4">
    <source>
        <dbReference type="SAM" id="MobiDB-lite"/>
    </source>
</evidence>
<dbReference type="PANTHER" id="PTHR42732:SF2">
    <property type="entry name" value="BETA-MANNOSIDASE"/>
    <property type="match status" value="1"/>
</dbReference>
<dbReference type="Pfam" id="PF00703">
    <property type="entry name" value="Glyco_hydro_2"/>
    <property type="match status" value="1"/>
</dbReference>
<comment type="similarity">
    <text evidence="1">Belongs to the glycosyl hydrolase 2 family.</text>
</comment>
<feature type="domain" description="Glycoside hydrolase family 2 immunoglobulin-like beta-sandwich" evidence="5">
    <location>
        <begin position="246"/>
        <end position="335"/>
    </location>
</feature>
<dbReference type="SUPFAM" id="SSF49303">
    <property type="entry name" value="beta-Galactosidase/glucuronidase domain"/>
    <property type="match status" value="1"/>
</dbReference>
<accession>A0ABP3PF39</accession>
<evidence type="ECO:0000256" key="1">
    <source>
        <dbReference type="ARBA" id="ARBA00007401"/>
    </source>
</evidence>
<dbReference type="Gene3D" id="2.60.40.10">
    <property type="entry name" value="Immunoglobulins"/>
    <property type="match status" value="1"/>
</dbReference>
<keyword evidence="8" id="KW-1185">Reference proteome</keyword>
<dbReference type="Gene3D" id="2.60.120.260">
    <property type="entry name" value="Galactose-binding domain-like"/>
    <property type="match status" value="1"/>
</dbReference>
<dbReference type="InterPro" id="IPR008979">
    <property type="entry name" value="Galactose-bd-like_sf"/>
</dbReference>
<organism evidence="7 8">
    <name type="scientific">Rhizomicrobium electricum</name>
    <dbReference type="NCBI Taxonomy" id="480070"/>
    <lineage>
        <taxon>Bacteria</taxon>
        <taxon>Pseudomonadati</taxon>
        <taxon>Pseudomonadota</taxon>
        <taxon>Alphaproteobacteria</taxon>
        <taxon>Micropepsales</taxon>
        <taxon>Micropepsaceae</taxon>
        <taxon>Rhizomicrobium</taxon>
    </lineage>
</organism>
<keyword evidence="2" id="KW-0378">Hydrolase</keyword>
<dbReference type="EMBL" id="BAAADD010000002">
    <property type="protein sequence ID" value="GAA0562326.1"/>
    <property type="molecule type" value="Genomic_DNA"/>
</dbReference>
<evidence type="ECO:0000256" key="2">
    <source>
        <dbReference type="ARBA" id="ARBA00022801"/>
    </source>
</evidence>
<dbReference type="InterPro" id="IPR017853">
    <property type="entry name" value="GH"/>
</dbReference>
<dbReference type="InterPro" id="IPR013783">
    <property type="entry name" value="Ig-like_fold"/>
</dbReference>
<evidence type="ECO:0000259" key="5">
    <source>
        <dbReference type="Pfam" id="PF00703"/>
    </source>
</evidence>
<dbReference type="InterPro" id="IPR006103">
    <property type="entry name" value="Glyco_hydro_2_cat"/>
</dbReference>
<dbReference type="SUPFAM" id="SSF51445">
    <property type="entry name" value="(Trans)glycosidases"/>
    <property type="match status" value="1"/>
</dbReference>
<dbReference type="InterPro" id="IPR051913">
    <property type="entry name" value="GH2_Domain-Containing"/>
</dbReference>
<dbReference type="Proteomes" id="UP001499951">
    <property type="component" value="Unassembled WGS sequence"/>
</dbReference>
<dbReference type="Gene3D" id="3.20.20.80">
    <property type="entry name" value="Glycosidases"/>
    <property type="match status" value="1"/>
</dbReference>
<comment type="caution">
    <text evidence="7">The sequence shown here is derived from an EMBL/GenBank/DDBJ whole genome shotgun (WGS) entry which is preliminary data.</text>
</comment>
<protein>
    <recommendedName>
        <fullName evidence="9">Glycoside hydrolase</fullName>
    </recommendedName>
</protein>
<evidence type="ECO:0000313" key="8">
    <source>
        <dbReference type="Proteomes" id="UP001499951"/>
    </source>
</evidence>
<feature type="domain" description="Glycoside hydrolase family 2 catalytic" evidence="6">
    <location>
        <begin position="450"/>
        <end position="520"/>
    </location>
</feature>
<name>A0ABP3PF39_9PROT</name>
<keyword evidence="3" id="KW-0326">Glycosidase</keyword>
<evidence type="ECO:0000259" key="6">
    <source>
        <dbReference type="Pfam" id="PF02836"/>
    </source>
</evidence>
<dbReference type="InterPro" id="IPR036156">
    <property type="entry name" value="Beta-gal/glucu_dom_sf"/>
</dbReference>
<feature type="region of interest" description="Disordered" evidence="4">
    <location>
        <begin position="862"/>
        <end position="881"/>
    </location>
</feature>
<dbReference type="InterPro" id="IPR006102">
    <property type="entry name" value="Ig-like_GH2"/>
</dbReference>
<reference evidence="8" key="1">
    <citation type="journal article" date="2019" name="Int. J. Syst. Evol. Microbiol.">
        <title>The Global Catalogue of Microorganisms (GCM) 10K type strain sequencing project: providing services to taxonomists for standard genome sequencing and annotation.</title>
        <authorList>
            <consortium name="The Broad Institute Genomics Platform"/>
            <consortium name="The Broad Institute Genome Sequencing Center for Infectious Disease"/>
            <person name="Wu L."/>
            <person name="Ma J."/>
        </authorList>
    </citation>
    <scope>NUCLEOTIDE SEQUENCE [LARGE SCALE GENOMIC DNA]</scope>
    <source>
        <strain evidence="8">JCM 15089</strain>
    </source>
</reference>